<dbReference type="InterPro" id="IPR050346">
    <property type="entry name" value="FMO-like"/>
</dbReference>
<dbReference type="PRINTS" id="PR00419">
    <property type="entry name" value="ADXRDTASE"/>
</dbReference>
<keyword evidence="4" id="KW-0812">Transmembrane</keyword>
<keyword evidence="2" id="KW-0274">FAD</keyword>
<feature type="transmembrane region" description="Helical" evidence="4">
    <location>
        <begin position="451"/>
        <end position="475"/>
    </location>
</feature>
<dbReference type="InterPro" id="IPR036188">
    <property type="entry name" value="FAD/NAD-bd_sf"/>
</dbReference>
<evidence type="ECO:0000313" key="7">
    <source>
        <dbReference type="Proteomes" id="UP000269793"/>
    </source>
</evidence>
<dbReference type="Proteomes" id="UP000269793">
    <property type="component" value="Chromosome VIII"/>
</dbReference>
<dbReference type="Gene3D" id="3.50.50.60">
    <property type="entry name" value="FAD/NAD(P)-binding domain"/>
    <property type="match status" value="1"/>
</dbReference>
<dbReference type="PANTHER" id="PTHR23023">
    <property type="entry name" value="DIMETHYLANILINE MONOOXYGENASE"/>
    <property type="match status" value="1"/>
</dbReference>
<reference evidence="6 7" key="1">
    <citation type="submission" date="2018-10" db="EMBL/GenBank/DDBJ databases">
        <title>Complete genome sequence of Malassezia restricta CBS 7877.</title>
        <authorList>
            <person name="Morand S.C."/>
            <person name="Bertignac M."/>
            <person name="Iltis A."/>
            <person name="Kolder I."/>
            <person name="Pirovano W."/>
            <person name="Jourdain R."/>
            <person name="Clavaud C."/>
        </authorList>
    </citation>
    <scope>NUCLEOTIDE SEQUENCE [LARGE SCALE GENOMIC DNA]</scope>
    <source>
        <strain evidence="6 7">CBS 7877</strain>
    </source>
</reference>
<name>A0A3G2SD94_MALR7</name>
<evidence type="ECO:0000256" key="4">
    <source>
        <dbReference type="SAM" id="Phobius"/>
    </source>
</evidence>
<keyword evidence="4" id="KW-1133">Transmembrane helix</keyword>
<keyword evidence="4" id="KW-0472">Membrane</keyword>
<dbReference type="VEuPathDB" id="FungiDB:DNF11_3937"/>
<evidence type="ECO:0000256" key="3">
    <source>
        <dbReference type="ARBA" id="ARBA00023002"/>
    </source>
</evidence>
<dbReference type="AlphaFoldDB" id="A0A3G2SD94"/>
<proteinExistence type="predicted"/>
<evidence type="ECO:0000313" key="6">
    <source>
        <dbReference type="EMBL" id="AYO44887.1"/>
    </source>
</evidence>
<evidence type="ECO:0000259" key="5">
    <source>
        <dbReference type="Pfam" id="PF07992"/>
    </source>
</evidence>
<accession>A0A3G2SD94</accession>
<dbReference type="SUPFAM" id="SSF51905">
    <property type="entry name" value="FAD/NAD(P)-binding domain"/>
    <property type="match status" value="1"/>
</dbReference>
<dbReference type="EC" id="1.14.13.8" evidence="6"/>
<organism evidence="6 7">
    <name type="scientific">Malassezia restricta (strain ATCC 96810 / NBRC 103918 / CBS 7877)</name>
    <name type="common">Seborrheic dermatitis infection agent</name>
    <dbReference type="NCBI Taxonomy" id="425264"/>
    <lineage>
        <taxon>Eukaryota</taxon>
        <taxon>Fungi</taxon>
        <taxon>Dikarya</taxon>
        <taxon>Basidiomycota</taxon>
        <taxon>Ustilaginomycotina</taxon>
        <taxon>Malasseziomycetes</taxon>
        <taxon>Malasseziales</taxon>
        <taxon>Malasseziaceae</taxon>
        <taxon>Malassezia</taxon>
    </lineage>
</organism>
<sequence>MTCVCALLDAIRIYLYQLLQVLINVLFTPLPPSADAPKMGRVAVIGAGLTGLSSAAQLKSHGFDVTIFEERAREGGIWCDVNSTSNLQTSSIMYRFHPLVFYRSIYPCRDDILAQQRKVWNTYRLSENARFQTRVTKVDRNKAGRWIINGNASETFDGLVVTVGTCGKPNMIPLPNQKSFRGEILHSSQLDEHDFEGKRVVVIGGGASGVEAAETALERGAKKATILARKDHWIIPRQLLVDCFITLFPYGSRFLAWLVPEQLIRRLHYRELDEKMSPTTPLYSGTPVVNNDFLRLVRQGAADYQRGETTLLHHDGLEYNFRTRHQSKDERGETRFMSADMIVLATGFERPTIDFLPKDLFPPGYARPNMYLQCFPVTDASVVCTNATYVNGIGSVGHFHIGLYVRLLALFLHRPETRPSPAGMRKWVDSLRHSKRHCTGGPLEFFAYGELFMWFFLRMLSPVRLVYIFFVLFGFGEWTQNKQGQAQYRYTIMDFVPRLITLLHSVPLESPRFPRM</sequence>
<evidence type="ECO:0000256" key="1">
    <source>
        <dbReference type="ARBA" id="ARBA00022630"/>
    </source>
</evidence>
<dbReference type="Pfam" id="PF07992">
    <property type="entry name" value="Pyr_redox_2"/>
    <property type="match status" value="1"/>
</dbReference>
<feature type="domain" description="FAD/NAD(P)-binding" evidence="5">
    <location>
        <begin position="41"/>
        <end position="233"/>
    </location>
</feature>
<gene>
    <name evidence="6" type="primary">FMO2</name>
    <name evidence="6" type="ORF">DNF11_3937</name>
</gene>
<keyword evidence="3 6" id="KW-0560">Oxidoreductase</keyword>
<dbReference type="GO" id="GO:0004497">
    <property type="term" value="F:monooxygenase activity"/>
    <property type="evidence" value="ECO:0007669"/>
    <property type="project" value="UniProtKB-KW"/>
</dbReference>
<keyword evidence="1" id="KW-0285">Flavoprotein</keyword>
<keyword evidence="7" id="KW-1185">Reference proteome</keyword>
<protein>
    <submittedName>
        <fullName evidence="6">Dimethylaniline monooxygenase [N-oxide-forming] 2</fullName>
        <ecNumber evidence="6">1.14.13.8</ecNumber>
    </submittedName>
</protein>
<dbReference type="InterPro" id="IPR023753">
    <property type="entry name" value="FAD/NAD-binding_dom"/>
</dbReference>
<dbReference type="EMBL" id="CP033155">
    <property type="protein sequence ID" value="AYO44887.1"/>
    <property type="molecule type" value="Genomic_DNA"/>
</dbReference>
<evidence type="ECO:0000256" key="2">
    <source>
        <dbReference type="ARBA" id="ARBA00022827"/>
    </source>
</evidence>
<dbReference type="OrthoDB" id="66881at2759"/>
<keyword evidence="6" id="KW-0503">Monooxygenase</keyword>